<feature type="region of interest" description="Disordered" evidence="1">
    <location>
        <begin position="1"/>
        <end position="30"/>
    </location>
</feature>
<evidence type="ECO:0000313" key="3">
    <source>
        <dbReference type="Proteomes" id="UP001324427"/>
    </source>
</evidence>
<accession>A0AAV9JU29</accession>
<dbReference type="InterPro" id="IPR038883">
    <property type="entry name" value="AN11006-like"/>
</dbReference>
<keyword evidence="3" id="KW-1185">Reference proteome</keyword>
<name>A0AAV9JU29_9PEZI</name>
<protein>
    <submittedName>
        <fullName evidence="2">Uncharacterized protein</fullName>
    </submittedName>
</protein>
<evidence type="ECO:0000313" key="2">
    <source>
        <dbReference type="EMBL" id="KAK4549055.1"/>
    </source>
</evidence>
<dbReference type="PANTHER" id="PTHR42085:SF2">
    <property type="entry name" value="F-BOX DOMAIN-CONTAINING PROTEIN"/>
    <property type="match status" value="1"/>
</dbReference>
<reference evidence="2 3" key="1">
    <citation type="submission" date="2021-11" db="EMBL/GenBank/DDBJ databases">
        <title>Black yeast isolated from Biological Soil Crust.</title>
        <authorList>
            <person name="Kurbessoian T."/>
        </authorList>
    </citation>
    <scope>NUCLEOTIDE SEQUENCE [LARGE SCALE GENOMIC DNA]</scope>
    <source>
        <strain evidence="2 3">CCFEE 5522</strain>
    </source>
</reference>
<organism evidence="2 3">
    <name type="scientific">Oleoguttula mirabilis</name>
    <dbReference type="NCBI Taxonomy" id="1507867"/>
    <lineage>
        <taxon>Eukaryota</taxon>
        <taxon>Fungi</taxon>
        <taxon>Dikarya</taxon>
        <taxon>Ascomycota</taxon>
        <taxon>Pezizomycotina</taxon>
        <taxon>Dothideomycetes</taxon>
        <taxon>Dothideomycetidae</taxon>
        <taxon>Mycosphaerellales</taxon>
        <taxon>Teratosphaeriaceae</taxon>
        <taxon>Oleoguttula</taxon>
    </lineage>
</organism>
<dbReference type="PANTHER" id="PTHR42085">
    <property type="entry name" value="F-BOX DOMAIN-CONTAINING PROTEIN"/>
    <property type="match status" value="1"/>
</dbReference>
<comment type="caution">
    <text evidence="2">The sequence shown here is derived from an EMBL/GenBank/DDBJ whole genome shotgun (WGS) entry which is preliminary data.</text>
</comment>
<dbReference type="EMBL" id="JAVFHQ010000005">
    <property type="protein sequence ID" value="KAK4549055.1"/>
    <property type="molecule type" value="Genomic_DNA"/>
</dbReference>
<gene>
    <name evidence="2" type="ORF">LTR36_007511</name>
</gene>
<proteinExistence type="predicted"/>
<sequence length="285" mass="31514">MVSVDGTPHDNIAASLSEMTSDSEKASATCDEGDLPASASFMGVAVEIRLQIYGYLLTPTLDEDQKACIEDRHGCCYLCHPEPLWNSATGEVTDTCACAGSHIHPQIIYASKQVYQEAMPALYANKELHVPMDFASVGLGGDWGYFTPLLDLFERRIPSHALPHLTKAVIKSTLEISLDRHLDLEWHGRVNIAQYCDVLRDKLPKLRHLRLHLKVKPRDLLRELPDCEPFGSIAMLPQLRSVMVSVHSRGILDIVLSTEAVKKEIAGVIGHKAEVIGRTVTVVEE</sequence>
<dbReference type="Proteomes" id="UP001324427">
    <property type="component" value="Unassembled WGS sequence"/>
</dbReference>
<dbReference type="AlphaFoldDB" id="A0AAV9JU29"/>
<evidence type="ECO:0000256" key="1">
    <source>
        <dbReference type="SAM" id="MobiDB-lite"/>
    </source>
</evidence>